<protein>
    <recommendedName>
        <fullName evidence="3">BON domain-containing protein</fullName>
    </recommendedName>
</protein>
<reference evidence="4" key="1">
    <citation type="submission" date="2020-02" db="EMBL/GenBank/DDBJ databases">
        <authorList>
            <person name="Meier V. D."/>
        </authorList>
    </citation>
    <scope>NUCLEOTIDE SEQUENCE</scope>
    <source>
        <strain evidence="4">AVDCRST_MAG56</strain>
    </source>
</reference>
<evidence type="ECO:0000259" key="3">
    <source>
        <dbReference type="PROSITE" id="PS50914"/>
    </source>
</evidence>
<feature type="domain" description="BON" evidence="3">
    <location>
        <begin position="61"/>
        <end position="129"/>
    </location>
</feature>
<dbReference type="InterPro" id="IPR014004">
    <property type="entry name" value="Transpt-assoc_nodulatn_dom_bac"/>
</dbReference>
<dbReference type="Gene3D" id="3.30.1340.30">
    <property type="match status" value="5"/>
</dbReference>
<feature type="domain" description="BON" evidence="3">
    <location>
        <begin position="290"/>
        <end position="358"/>
    </location>
</feature>
<dbReference type="PANTHER" id="PTHR34606:SF15">
    <property type="entry name" value="BON DOMAIN-CONTAINING PROTEIN"/>
    <property type="match status" value="1"/>
</dbReference>
<feature type="domain" description="BON" evidence="3">
    <location>
        <begin position="362"/>
        <end position="430"/>
    </location>
</feature>
<dbReference type="Pfam" id="PF04972">
    <property type="entry name" value="BON"/>
    <property type="match status" value="6"/>
</dbReference>
<dbReference type="PROSITE" id="PS50914">
    <property type="entry name" value="BON"/>
    <property type="match status" value="6"/>
</dbReference>
<feature type="domain" description="BON" evidence="3">
    <location>
        <begin position="206"/>
        <end position="274"/>
    </location>
</feature>
<feature type="domain" description="BON" evidence="3">
    <location>
        <begin position="451"/>
        <end position="519"/>
    </location>
</feature>
<gene>
    <name evidence="4" type="ORF">AVDCRST_MAG56-6107</name>
</gene>
<evidence type="ECO:0000256" key="2">
    <source>
        <dbReference type="SAM" id="SignalP"/>
    </source>
</evidence>
<feature type="chain" id="PRO_5027106522" description="BON domain-containing protein" evidence="2">
    <location>
        <begin position="39"/>
        <end position="522"/>
    </location>
</feature>
<feature type="region of interest" description="Disordered" evidence="1">
    <location>
        <begin position="1"/>
        <end position="20"/>
    </location>
</feature>
<dbReference type="SMART" id="SM00749">
    <property type="entry name" value="BON"/>
    <property type="match status" value="6"/>
</dbReference>
<sequence length="522" mass="55715">MKTNRKEMPGKTPNVRSGSGHKPARYALLLLIACGAYATSGTTGPGGRVTTPLSAAAPAISDKDITHAVQTEFGVRPTLSSESFTIATNKGVVQLSGTTDHILARDRAEEIALAVKGVRGVVNRIQVRASGRTDAEIQKDVEKAILTDPAADAYEVQAKVKGGIVSLTGKVDSWAESQIATRVVKKVKGVRQVDNQITVLYKTDRIDGEIAKDIAQKLRYDARVNDGLIKSKVKDGAVTLLGTVGSALEKTRAHNDAWVAGVKSVRSDDLKVDPNANPNALRKGKFTRKTDAQVKAAVQDALAYDPRVNAFNILASVNRGAVTLTGTVENLKAWRAAAEDAQNVAGVRRVTNNLVTRAENAASAALEANVDWALSVDPVVDQYQVKTTVTNGLVTLRGTVNTYYEKLHAGNVVADLAGVMGVINNLSVNDTRSYLFWTDPDPAATAALRKSDATIKKDIQRHIWWSPFVDHKAVTVQVRNGKATLNGTVDSPLEENAAIENAYEGGAVAVVSNLKIAGDQED</sequence>
<evidence type="ECO:0000313" key="4">
    <source>
        <dbReference type="EMBL" id="CAA9309497.1"/>
    </source>
</evidence>
<organism evidence="4">
    <name type="scientific">uncultured Cytophagales bacterium</name>
    <dbReference type="NCBI Taxonomy" id="158755"/>
    <lineage>
        <taxon>Bacteria</taxon>
        <taxon>Pseudomonadati</taxon>
        <taxon>Bacteroidota</taxon>
        <taxon>Sphingobacteriia</taxon>
        <taxon>Sphingobacteriales</taxon>
        <taxon>environmental samples</taxon>
    </lineage>
</organism>
<dbReference type="InterPro" id="IPR007055">
    <property type="entry name" value="BON_dom"/>
</dbReference>
<name>A0A6J4KMX2_9SPHI</name>
<proteinExistence type="predicted"/>
<dbReference type="EMBL" id="CADCTQ010000503">
    <property type="protein sequence ID" value="CAA9309497.1"/>
    <property type="molecule type" value="Genomic_DNA"/>
</dbReference>
<dbReference type="InterPro" id="IPR051686">
    <property type="entry name" value="Lipoprotein_DolP"/>
</dbReference>
<keyword evidence="2" id="KW-0732">Signal</keyword>
<accession>A0A6J4KMX2</accession>
<dbReference type="PANTHER" id="PTHR34606">
    <property type="entry name" value="BON DOMAIN-CONTAINING PROTEIN"/>
    <property type="match status" value="1"/>
</dbReference>
<feature type="signal peptide" evidence="2">
    <location>
        <begin position="1"/>
        <end position="38"/>
    </location>
</feature>
<dbReference type="AlphaFoldDB" id="A0A6J4KMX2"/>
<evidence type="ECO:0000256" key="1">
    <source>
        <dbReference type="SAM" id="MobiDB-lite"/>
    </source>
</evidence>
<feature type="domain" description="BON" evidence="3">
    <location>
        <begin position="133"/>
        <end position="201"/>
    </location>
</feature>